<protein>
    <submittedName>
        <fullName evidence="2">Uncharacterized protein</fullName>
    </submittedName>
</protein>
<sequence>MSLLWLLRAKRWAQNPPSPARVRLVLGVVALCLLLVLVEWLLGWPDALTVNSGARGRFTP</sequence>
<comment type="caution">
    <text evidence="2">The sequence shown here is derived from an EMBL/GenBank/DDBJ whole genome shotgun (WGS) entry which is preliminary data.</text>
</comment>
<accession>A0A844BA72</accession>
<keyword evidence="3" id="KW-1185">Reference proteome</keyword>
<keyword evidence="1" id="KW-0472">Membrane</keyword>
<dbReference type="AlphaFoldDB" id="A0A844BA72"/>
<proteinExistence type="predicted"/>
<feature type="transmembrane region" description="Helical" evidence="1">
    <location>
        <begin position="21"/>
        <end position="42"/>
    </location>
</feature>
<dbReference type="Proteomes" id="UP000466730">
    <property type="component" value="Unassembled WGS sequence"/>
</dbReference>
<dbReference type="EMBL" id="WJPO01000013">
    <property type="protein sequence ID" value="MRH21304.1"/>
    <property type="molecule type" value="Genomic_DNA"/>
</dbReference>
<gene>
    <name evidence="2" type="ORF">GH815_09885</name>
</gene>
<dbReference type="RefSeq" id="WP_153748611.1">
    <property type="nucleotide sequence ID" value="NZ_BAAADI010000011.1"/>
</dbReference>
<evidence type="ECO:0000256" key="1">
    <source>
        <dbReference type="SAM" id="Phobius"/>
    </source>
</evidence>
<organism evidence="2 3">
    <name type="scientific">Rhodovulum strictum</name>
    <dbReference type="NCBI Taxonomy" id="58314"/>
    <lineage>
        <taxon>Bacteria</taxon>
        <taxon>Pseudomonadati</taxon>
        <taxon>Pseudomonadota</taxon>
        <taxon>Alphaproteobacteria</taxon>
        <taxon>Rhodobacterales</taxon>
        <taxon>Paracoccaceae</taxon>
        <taxon>Rhodovulum</taxon>
    </lineage>
</organism>
<keyword evidence="1" id="KW-1133">Transmembrane helix</keyword>
<keyword evidence="1" id="KW-0812">Transmembrane</keyword>
<reference evidence="2 3" key="1">
    <citation type="submission" date="2019-11" db="EMBL/GenBank/DDBJ databases">
        <title>Draft Whole-Genome sequence of the marine photosynthetic bacterium Rhodovulum strictum DSM 11289.</title>
        <authorList>
            <person name="Kyndt J.A."/>
            <person name="Meyer T.E."/>
        </authorList>
    </citation>
    <scope>NUCLEOTIDE SEQUENCE [LARGE SCALE GENOMIC DNA]</scope>
    <source>
        <strain evidence="2 3">DSM 11289</strain>
    </source>
</reference>
<name>A0A844BA72_9RHOB</name>
<evidence type="ECO:0000313" key="3">
    <source>
        <dbReference type="Proteomes" id="UP000466730"/>
    </source>
</evidence>
<evidence type="ECO:0000313" key="2">
    <source>
        <dbReference type="EMBL" id="MRH21304.1"/>
    </source>
</evidence>